<evidence type="ECO:0000313" key="2">
    <source>
        <dbReference type="EMBL" id="KYN00707.1"/>
    </source>
</evidence>
<dbReference type="AlphaFoldDB" id="A0A151IH10"/>
<feature type="non-terminal residue" evidence="2">
    <location>
        <position position="1"/>
    </location>
</feature>
<name>A0A151IH10_9HYME</name>
<sequence length="94" mass="10679">FDLLKALHQFSLAETCPNVDIALRIFLTLPITIASCERSFSKLKLIKTYLRSSIGQHRLTNLGILSIENSISKQLNYEDIIDEFASRKARKIAL</sequence>
<dbReference type="Proteomes" id="UP000078542">
    <property type="component" value="Unassembled WGS sequence"/>
</dbReference>
<accession>A0A151IH10</accession>
<proteinExistence type="predicted"/>
<organism evidence="2 3">
    <name type="scientific">Cyphomyrmex costatus</name>
    <dbReference type="NCBI Taxonomy" id="456900"/>
    <lineage>
        <taxon>Eukaryota</taxon>
        <taxon>Metazoa</taxon>
        <taxon>Ecdysozoa</taxon>
        <taxon>Arthropoda</taxon>
        <taxon>Hexapoda</taxon>
        <taxon>Insecta</taxon>
        <taxon>Pterygota</taxon>
        <taxon>Neoptera</taxon>
        <taxon>Endopterygota</taxon>
        <taxon>Hymenoptera</taxon>
        <taxon>Apocrita</taxon>
        <taxon>Aculeata</taxon>
        <taxon>Formicoidea</taxon>
        <taxon>Formicidae</taxon>
        <taxon>Myrmicinae</taxon>
        <taxon>Cyphomyrmex</taxon>
    </lineage>
</organism>
<dbReference type="Pfam" id="PF05699">
    <property type="entry name" value="Dimer_Tnp_hAT"/>
    <property type="match status" value="1"/>
</dbReference>
<dbReference type="InterPro" id="IPR008906">
    <property type="entry name" value="HATC_C_dom"/>
</dbReference>
<dbReference type="PANTHER" id="PTHR45749">
    <property type="match status" value="1"/>
</dbReference>
<dbReference type="GO" id="GO:0046983">
    <property type="term" value="F:protein dimerization activity"/>
    <property type="evidence" value="ECO:0007669"/>
    <property type="project" value="InterPro"/>
</dbReference>
<evidence type="ECO:0000259" key="1">
    <source>
        <dbReference type="Pfam" id="PF05699"/>
    </source>
</evidence>
<dbReference type="SUPFAM" id="SSF53098">
    <property type="entry name" value="Ribonuclease H-like"/>
    <property type="match status" value="1"/>
</dbReference>
<dbReference type="STRING" id="456900.A0A151IH10"/>
<gene>
    <name evidence="2" type="ORF">ALC62_08514</name>
</gene>
<reference evidence="2 3" key="1">
    <citation type="submission" date="2016-03" db="EMBL/GenBank/DDBJ databases">
        <title>Cyphomyrmex costatus WGS genome.</title>
        <authorList>
            <person name="Nygaard S."/>
            <person name="Hu H."/>
            <person name="Boomsma J."/>
            <person name="Zhang G."/>
        </authorList>
    </citation>
    <scope>NUCLEOTIDE SEQUENCE [LARGE SCALE GENOMIC DNA]</scope>
    <source>
        <strain evidence="2">MS0001</strain>
        <tissue evidence="2">Whole body</tissue>
    </source>
</reference>
<dbReference type="PANTHER" id="PTHR45749:SF35">
    <property type="entry name" value="AC-LIKE TRANSPOSASE-RELATED"/>
    <property type="match status" value="1"/>
</dbReference>
<evidence type="ECO:0000313" key="3">
    <source>
        <dbReference type="Proteomes" id="UP000078542"/>
    </source>
</evidence>
<feature type="domain" description="HAT C-terminal dimerisation" evidence="1">
    <location>
        <begin position="13"/>
        <end position="69"/>
    </location>
</feature>
<keyword evidence="3" id="KW-1185">Reference proteome</keyword>
<dbReference type="EMBL" id="KQ977660">
    <property type="protein sequence ID" value="KYN00707.1"/>
    <property type="molecule type" value="Genomic_DNA"/>
</dbReference>
<protein>
    <submittedName>
        <fullName evidence="2">Zinc finger MYM-type protein 1</fullName>
    </submittedName>
</protein>
<dbReference type="InterPro" id="IPR012337">
    <property type="entry name" value="RNaseH-like_sf"/>
</dbReference>